<organism evidence="1 2">
    <name type="scientific">Candidatus Magasanikbacteria bacterium CG_4_10_14_0_2_um_filter_41_31</name>
    <dbReference type="NCBI Taxonomy" id="1974639"/>
    <lineage>
        <taxon>Bacteria</taxon>
        <taxon>Candidatus Magasanikiibacteriota</taxon>
    </lineage>
</organism>
<dbReference type="EMBL" id="PFPI01000049">
    <property type="protein sequence ID" value="PIZ92743.1"/>
    <property type="molecule type" value="Genomic_DNA"/>
</dbReference>
<proteinExistence type="predicted"/>
<dbReference type="Proteomes" id="UP000230078">
    <property type="component" value="Unassembled WGS sequence"/>
</dbReference>
<gene>
    <name evidence="1" type="ORF">COX83_03645</name>
</gene>
<protein>
    <recommendedName>
        <fullName evidence="3">Cupin</fullName>
    </recommendedName>
</protein>
<accession>A0A2M7V2R2</accession>
<evidence type="ECO:0000313" key="2">
    <source>
        <dbReference type="Proteomes" id="UP000230078"/>
    </source>
</evidence>
<reference evidence="2" key="1">
    <citation type="submission" date="2017-09" db="EMBL/GenBank/DDBJ databases">
        <title>Depth-based differentiation of microbial function through sediment-hosted aquifers and enrichment of novel symbionts in the deep terrestrial subsurface.</title>
        <authorList>
            <person name="Probst A.J."/>
            <person name="Ladd B."/>
            <person name="Jarett J.K."/>
            <person name="Geller-Mcgrath D.E."/>
            <person name="Sieber C.M.K."/>
            <person name="Emerson J.B."/>
            <person name="Anantharaman K."/>
            <person name="Thomas B.C."/>
            <person name="Malmstrom R."/>
            <person name="Stieglmeier M."/>
            <person name="Klingl A."/>
            <person name="Woyke T."/>
            <person name="Ryan C.M."/>
            <person name="Banfield J.F."/>
        </authorList>
    </citation>
    <scope>NUCLEOTIDE SEQUENCE [LARGE SCALE GENOMIC DNA]</scope>
</reference>
<dbReference type="AlphaFoldDB" id="A0A2M7V2R2"/>
<comment type="caution">
    <text evidence="1">The sequence shown here is derived from an EMBL/GenBank/DDBJ whole genome shotgun (WGS) entry which is preliminary data.</text>
</comment>
<sequence>MSEQETGNLFHWVDKHDKNRGWFLGPSSFIEIPWLQSENVEVKWNVKKRGWKHTQPQKHAKRTITILISGKVEIYFPSLDKKNVLSKQGDFSFHDSETMHITTVLEDCTTITIRY</sequence>
<name>A0A2M7V2R2_9BACT</name>
<evidence type="ECO:0008006" key="3">
    <source>
        <dbReference type="Google" id="ProtNLM"/>
    </source>
</evidence>
<evidence type="ECO:0000313" key="1">
    <source>
        <dbReference type="EMBL" id="PIZ92743.1"/>
    </source>
</evidence>